<sequence length="273" mass="28832">MADALSIERSVPIRHASGVYWRALAAHIRSIIEYPADLWIMASAGAVWNVLQFAFLAVLFANVPTIEGWGFHQMLMLSGLLSIAGGANALCFDGAWNTGSMVIKGDIDYRITRPAPVILQVGSSHIGLQSFGELALGFAMLVYGWIGAGVGIAWIPVGALAIVCAALTQTALVTALCALNFWIKSPMSVFAFLLIQLQGGAMKLPLGVFPVAVRIIALFIVPVAFINVVPVAVFTGHMSAWWLVGVPLAAVAAAALAAGMYRLGLRAYDSAGH</sequence>
<keyword evidence="3" id="KW-1185">Reference proteome</keyword>
<feature type="transmembrane region" description="Helical" evidence="1">
    <location>
        <begin position="73"/>
        <end position="92"/>
    </location>
</feature>
<feature type="transmembrane region" description="Helical" evidence="1">
    <location>
        <begin position="134"/>
        <end position="154"/>
    </location>
</feature>
<accession>A0ABT7YL10</accession>
<dbReference type="PANTHER" id="PTHR36833">
    <property type="entry name" value="SLR0610 PROTEIN-RELATED"/>
    <property type="match status" value="1"/>
</dbReference>
<evidence type="ECO:0000313" key="3">
    <source>
        <dbReference type="Proteomes" id="UP001171902"/>
    </source>
</evidence>
<reference evidence="2" key="1">
    <citation type="submission" date="2023-06" db="EMBL/GenBank/DDBJ databases">
        <title>Gycomyces niveus sp.nov., a novel actinomycete isolated from soil in Shouguang.</title>
        <authorList>
            <person name="Yang X."/>
            <person name="Zhao J."/>
        </authorList>
    </citation>
    <scope>NUCLEOTIDE SEQUENCE</scope>
    <source>
        <strain evidence="2">NEAU C2</strain>
    </source>
</reference>
<feature type="transmembrane region" description="Helical" evidence="1">
    <location>
        <begin position="38"/>
        <end position="61"/>
    </location>
</feature>
<organism evidence="2 3">
    <name type="scientific">Glycomyces tritici</name>
    <dbReference type="NCBI Taxonomy" id="2665176"/>
    <lineage>
        <taxon>Bacteria</taxon>
        <taxon>Bacillati</taxon>
        <taxon>Actinomycetota</taxon>
        <taxon>Actinomycetes</taxon>
        <taxon>Glycomycetales</taxon>
        <taxon>Glycomycetaceae</taxon>
        <taxon>Glycomyces</taxon>
    </lineage>
</organism>
<keyword evidence="1" id="KW-0812">Transmembrane</keyword>
<name>A0ABT7YL10_9ACTN</name>
<gene>
    <name evidence="2" type="ORF">QWI33_06240</name>
</gene>
<keyword evidence="1" id="KW-0472">Membrane</keyword>
<evidence type="ECO:0000256" key="1">
    <source>
        <dbReference type="SAM" id="Phobius"/>
    </source>
</evidence>
<keyword evidence="1" id="KW-1133">Transmembrane helix</keyword>
<dbReference type="Pfam" id="PF06182">
    <property type="entry name" value="ABC2_membrane_6"/>
    <property type="match status" value="1"/>
</dbReference>
<dbReference type="RefSeq" id="WP_289955987.1">
    <property type="nucleotide sequence ID" value="NZ_JAUEMJ010000002.1"/>
</dbReference>
<evidence type="ECO:0000313" key="2">
    <source>
        <dbReference type="EMBL" id="MDN3239315.1"/>
    </source>
</evidence>
<dbReference type="PANTHER" id="PTHR36833:SF1">
    <property type="entry name" value="INTEGRAL MEMBRANE TRANSPORT PROTEIN"/>
    <property type="match status" value="1"/>
</dbReference>
<dbReference type="InterPro" id="IPR010390">
    <property type="entry name" value="ABC-2_transporter-like"/>
</dbReference>
<feature type="transmembrane region" description="Helical" evidence="1">
    <location>
        <begin position="240"/>
        <end position="261"/>
    </location>
</feature>
<protein>
    <submittedName>
        <fullName evidence="2">ABC-2 family transporter protein</fullName>
    </submittedName>
</protein>
<dbReference type="EMBL" id="JAUEMJ010000002">
    <property type="protein sequence ID" value="MDN3239315.1"/>
    <property type="molecule type" value="Genomic_DNA"/>
</dbReference>
<proteinExistence type="predicted"/>
<feature type="transmembrane region" description="Helical" evidence="1">
    <location>
        <begin position="204"/>
        <end position="228"/>
    </location>
</feature>
<dbReference type="Proteomes" id="UP001171902">
    <property type="component" value="Unassembled WGS sequence"/>
</dbReference>
<comment type="caution">
    <text evidence="2">The sequence shown here is derived from an EMBL/GenBank/DDBJ whole genome shotgun (WGS) entry which is preliminary data.</text>
</comment>